<gene>
    <name evidence="4" type="ORF">PCON_13902</name>
</gene>
<sequence length="1124" mass="123498">MFWRFGSYANISSLDTILDKPDVTLEELLNEPDLLQEVKHHNTKLIEFLRDEKVLRKLLECVIAPKPAPIPPPTKKEGDAGEEDPEVAGERMAAEAEREKNEKNRLKYAYKSCEVLSSEAWSLVEALMQNLDHMKMFWSFLERDAPLDPLQASYFTKVNETLLDKKTEEMMAFVKSIDGIVPRILKHVDCPMIMDLLLKIISMEKSEGGVGIVDWLHSQNLIPHLLSFLSSDYPASTQTASGDFIKALITISANASQNEQSCIGPNDLTRQLVSQECIEKLLGDMLKGGNPLTVGVGIIIEVIRKNNSDYDPDIGTGVDSIPSSRDPIYLGTLLRLFASRVPDFMKLVLSYGAPVADKDGNITETKRQLKVAFGGSIEPLGFDRFKTCELMAELLHCSNMGLLNEKGGERYVRERDAERERLKAERRQAVMNAVQMGGFIPATEGVLIDKAPLQVQNGEVEMSDDGINEDEFEDVLVSGMLDDPKQDTDMHDVEHDFHDDQIADDEDPFADQNEEPEEEDIPVAPIVLSKSTEEKSSVEVAKNEPVFTAALLPAPEAHAQSAEPVDTHMGEVPAATGDAKSKDTTEQPKEEAMTEDEALKSAPVTPPTDDEHNKLPFELPVMSTETATEGQQAAGITPERLNAELPPLPTAEPEEENLMDLTNTPDAITADGDMSVHSISSFTEYHALIEPDHDGNPVVGDYLKMMFVEHRIVPTILDFFFRFPWNNFLHNVVYDVVQQVFNGPLDRGYNRALAVDLFVTGRITERIVEGQKISDKFEAERKMRLGYMGHLTLVAEEVVKFADRLNNSQEVMDPKVMERANDPVWIEYVEETLAATRERDNAILGGVRPDMHIGPRITGMGAQSFSNISTNAGGNLTLGSETDNIDLGNVNGGASSGGREGGGLLSGFGSSSDEEDDDMEHDDEDDEVARLGLSGSSDQFASYISQEIDNVDEKFGSSDEEEEDEDDEIIVSSDQIPAAPSPMNAVPHHTVLDEADPDADLVDLEQHSSDEEDDMLGGSIPRSSRRIIATHEAKIREMLEDEEDDFTDGSITEGVRALDIRSPPATTTTFESREIAPGEFYGSSSSASASASGSAAAASASTSSQQMKENVAPLSAEEEAEILG</sequence>
<evidence type="ECO:0000256" key="1">
    <source>
        <dbReference type="ARBA" id="ARBA00006180"/>
    </source>
</evidence>
<dbReference type="OMA" id="HAYIACE"/>
<feature type="region of interest" description="Disordered" evidence="3">
    <location>
        <begin position="557"/>
        <end position="615"/>
    </location>
</feature>
<name>U4L9T1_PYROM</name>
<feature type="compositionally biased region" description="Acidic residues" evidence="3">
    <location>
        <begin position="993"/>
        <end position="1003"/>
    </location>
</feature>
<dbReference type="Proteomes" id="UP000018144">
    <property type="component" value="Unassembled WGS sequence"/>
</dbReference>
<dbReference type="AlphaFoldDB" id="U4L9T1"/>
<feature type="compositionally biased region" description="Acidic residues" evidence="3">
    <location>
        <begin position="912"/>
        <end position="926"/>
    </location>
</feature>
<dbReference type="PANTHER" id="PTHR12634:SF8">
    <property type="entry name" value="FIERY MOUNTAIN, ISOFORM D"/>
    <property type="match status" value="1"/>
</dbReference>
<feature type="region of interest" description="Disordered" evidence="3">
    <location>
        <begin position="945"/>
        <end position="1026"/>
    </location>
</feature>
<keyword evidence="2" id="KW-0131">Cell cycle</keyword>
<evidence type="ECO:0000256" key="2">
    <source>
        <dbReference type="ARBA" id="ARBA00023306"/>
    </source>
</evidence>
<reference evidence="4 5" key="1">
    <citation type="journal article" date="2013" name="PLoS Genet.">
        <title>The genome and development-dependent transcriptomes of Pyronema confluens: a window into fungal evolution.</title>
        <authorList>
            <person name="Traeger S."/>
            <person name="Altegoer F."/>
            <person name="Freitag M."/>
            <person name="Gabaldon T."/>
            <person name="Kempken F."/>
            <person name="Kumar A."/>
            <person name="Marcet-Houben M."/>
            <person name="Poggeler S."/>
            <person name="Stajich J.E."/>
            <person name="Nowrousian M."/>
        </authorList>
    </citation>
    <scope>NUCLEOTIDE SEQUENCE [LARGE SCALE GENOMIC DNA]</scope>
    <source>
        <strain evidence="5">CBS 100304</strain>
        <tissue evidence="4">Vegetative mycelium</tissue>
    </source>
</reference>
<feature type="compositionally biased region" description="Gly residues" evidence="3">
    <location>
        <begin position="890"/>
        <end position="906"/>
    </location>
</feature>
<dbReference type="GO" id="GO:0005634">
    <property type="term" value="C:nucleus"/>
    <property type="evidence" value="ECO:0007669"/>
    <property type="project" value="TreeGrafter"/>
</dbReference>
<accession>U4L9T1</accession>
<dbReference type="PANTHER" id="PTHR12634">
    <property type="entry name" value="SIT4 YEAST -ASSOCIATING PROTEIN-RELATED"/>
    <property type="match status" value="1"/>
</dbReference>
<proteinExistence type="inferred from homology"/>
<dbReference type="GO" id="GO:0019888">
    <property type="term" value="F:protein phosphatase regulator activity"/>
    <property type="evidence" value="ECO:0007669"/>
    <property type="project" value="TreeGrafter"/>
</dbReference>
<dbReference type="GO" id="GO:0005829">
    <property type="term" value="C:cytosol"/>
    <property type="evidence" value="ECO:0007669"/>
    <property type="project" value="TreeGrafter"/>
</dbReference>
<comment type="similarity">
    <text evidence="1">Belongs to the SAPS family.</text>
</comment>
<feature type="region of interest" description="Disordered" evidence="3">
    <location>
        <begin position="1038"/>
        <end position="1124"/>
    </location>
</feature>
<dbReference type="GO" id="GO:0019903">
    <property type="term" value="F:protein phosphatase binding"/>
    <property type="evidence" value="ECO:0007669"/>
    <property type="project" value="InterPro"/>
</dbReference>
<evidence type="ECO:0000313" key="5">
    <source>
        <dbReference type="Proteomes" id="UP000018144"/>
    </source>
</evidence>
<protein>
    <submittedName>
        <fullName evidence="4">Similar to Extragenic suppressor of kinetochore protein 1 acc. no. O74511</fullName>
    </submittedName>
</protein>
<feature type="compositionally biased region" description="Acidic residues" evidence="3">
    <location>
        <begin position="502"/>
        <end position="521"/>
    </location>
</feature>
<evidence type="ECO:0000256" key="3">
    <source>
        <dbReference type="SAM" id="MobiDB-lite"/>
    </source>
</evidence>
<feature type="compositionally biased region" description="Low complexity" evidence="3">
    <location>
        <begin position="1083"/>
        <end position="1104"/>
    </location>
</feature>
<dbReference type="EMBL" id="HF935952">
    <property type="protein sequence ID" value="CCX14309.1"/>
    <property type="molecule type" value="Genomic_DNA"/>
</dbReference>
<dbReference type="Pfam" id="PF04499">
    <property type="entry name" value="SAPS"/>
    <property type="match status" value="1"/>
</dbReference>
<feature type="region of interest" description="Disordered" evidence="3">
    <location>
        <begin position="502"/>
        <end position="526"/>
    </location>
</feature>
<dbReference type="OrthoDB" id="295029at2759"/>
<evidence type="ECO:0000313" key="4">
    <source>
        <dbReference type="EMBL" id="CCX14309.1"/>
    </source>
</evidence>
<organism evidence="4 5">
    <name type="scientific">Pyronema omphalodes (strain CBS 100304)</name>
    <name type="common">Pyronema confluens</name>
    <dbReference type="NCBI Taxonomy" id="1076935"/>
    <lineage>
        <taxon>Eukaryota</taxon>
        <taxon>Fungi</taxon>
        <taxon>Dikarya</taxon>
        <taxon>Ascomycota</taxon>
        <taxon>Pezizomycotina</taxon>
        <taxon>Pezizomycetes</taxon>
        <taxon>Pezizales</taxon>
        <taxon>Pyronemataceae</taxon>
        <taxon>Pyronema</taxon>
    </lineage>
</organism>
<feature type="region of interest" description="Disordered" evidence="3">
    <location>
        <begin position="68"/>
        <end position="91"/>
    </location>
</feature>
<dbReference type="InterPro" id="IPR007587">
    <property type="entry name" value="SAPS"/>
</dbReference>
<feature type="compositionally biased region" description="Basic and acidic residues" evidence="3">
    <location>
        <begin position="579"/>
        <end position="592"/>
    </location>
</feature>
<dbReference type="STRING" id="1076935.U4L9T1"/>
<dbReference type="eggNOG" id="KOG2073">
    <property type="taxonomic scope" value="Eukaryota"/>
</dbReference>
<feature type="compositionally biased region" description="Acidic residues" evidence="3">
    <location>
        <begin position="958"/>
        <end position="969"/>
    </location>
</feature>
<feature type="region of interest" description="Disordered" evidence="3">
    <location>
        <begin position="887"/>
        <end position="926"/>
    </location>
</feature>
<keyword evidence="5" id="KW-1185">Reference proteome</keyword>